<dbReference type="InterPro" id="IPR044946">
    <property type="entry name" value="Restrct_endonuc_typeI_TRD_sf"/>
</dbReference>
<dbReference type="InterPro" id="IPR051212">
    <property type="entry name" value="Type-I_RE_S_subunit"/>
</dbReference>
<keyword evidence="6" id="KW-0378">Hydrolase</keyword>
<evidence type="ECO:0000256" key="2">
    <source>
        <dbReference type="ARBA" id="ARBA00022747"/>
    </source>
</evidence>
<dbReference type="GO" id="GO:0009307">
    <property type="term" value="P:DNA restriction-modification system"/>
    <property type="evidence" value="ECO:0007669"/>
    <property type="project" value="UniProtKB-KW"/>
</dbReference>
<keyword evidence="6" id="KW-0255">Endonuclease</keyword>
<evidence type="ECO:0000256" key="3">
    <source>
        <dbReference type="ARBA" id="ARBA00023125"/>
    </source>
</evidence>
<sequence>MALTKYKLGELIEQSDERNSDNKFTLDNVKGISIQKIFIETKANMEGVSLTPYKLVRPDDFAYVTVTSRNGEKITLTHNTTEDTYIVSSSYIVFCVKRTDLLLSNYLFMYFNRTEFDRFSRFNSWGSARETFSWEDFCDIDIDLPPIDIQQKYVDIYNAMISNQQCYERGLEDLKLTCDAFIDTLKHKRQGVPIGDYITVTDKKNVENKQYRFAGLSMENYFIDSIADENNLDFTKYKIVEPGEIGCVLMKVGRDARITIARNESSECYLISPAYYTFSINGINSDYFMLNVNRSEFERRGWFSCDSSARASLPWIEFCNLTIPKATEEEQEIVGYIYQSLLLRTNINNKLKAQIKDICPILIKGSIEEARKEA</sequence>
<dbReference type="PANTHER" id="PTHR43140:SF1">
    <property type="entry name" value="TYPE I RESTRICTION ENZYME ECOKI SPECIFICITY SUBUNIT"/>
    <property type="match status" value="1"/>
</dbReference>
<dbReference type="Gene3D" id="3.90.220.20">
    <property type="entry name" value="DNA methylase specificity domains"/>
    <property type="match status" value="2"/>
</dbReference>
<evidence type="ECO:0000313" key="7">
    <source>
        <dbReference type="Proteomes" id="UP000235723"/>
    </source>
</evidence>
<gene>
    <name evidence="6" type="ORF">CJ208_04480</name>
</gene>
<name>A0A2N6SSN4_FINMA</name>
<dbReference type="Proteomes" id="UP000235723">
    <property type="component" value="Unassembled WGS sequence"/>
</dbReference>
<comment type="caution">
    <text evidence="6">The sequence shown here is derived from an EMBL/GenBank/DDBJ whole genome shotgun (WGS) entry which is preliminary data.</text>
</comment>
<keyword evidence="6" id="KW-0540">Nuclease</keyword>
<dbReference type="RefSeq" id="WP_102164093.1">
    <property type="nucleotide sequence ID" value="NZ_JAGZFQ010000030.1"/>
</dbReference>
<organism evidence="6 7">
    <name type="scientific">Finegoldia magna</name>
    <name type="common">Peptostreptococcus magnus</name>
    <dbReference type="NCBI Taxonomy" id="1260"/>
    <lineage>
        <taxon>Bacteria</taxon>
        <taxon>Bacillati</taxon>
        <taxon>Bacillota</taxon>
        <taxon>Tissierellia</taxon>
        <taxon>Tissierellales</taxon>
        <taxon>Peptoniphilaceae</taxon>
        <taxon>Finegoldia</taxon>
    </lineage>
</organism>
<comment type="subunit">
    <text evidence="4">The methyltransferase is composed of M and S polypeptides.</text>
</comment>
<evidence type="ECO:0000256" key="1">
    <source>
        <dbReference type="ARBA" id="ARBA00010923"/>
    </source>
</evidence>
<comment type="similarity">
    <text evidence="1">Belongs to the type-I restriction system S methylase family.</text>
</comment>
<evidence type="ECO:0000313" key="6">
    <source>
        <dbReference type="EMBL" id="PMC60091.1"/>
    </source>
</evidence>
<dbReference type="Pfam" id="PF01420">
    <property type="entry name" value="Methylase_S"/>
    <property type="match status" value="1"/>
</dbReference>
<evidence type="ECO:0000256" key="4">
    <source>
        <dbReference type="ARBA" id="ARBA00038652"/>
    </source>
</evidence>
<dbReference type="EMBL" id="PNHD01000005">
    <property type="protein sequence ID" value="PMC60091.1"/>
    <property type="molecule type" value="Genomic_DNA"/>
</dbReference>
<evidence type="ECO:0000259" key="5">
    <source>
        <dbReference type="Pfam" id="PF01420"/>
    </source>
</evidence>
<dbReference type="AlphaFoldDB" id="A0A2N6SSN4"/>
<keyword evidence="3" id="KW-0238">DNA-binding</keyword>
<feature type="domain" description="Type I restriction modification DNA specificity" evidence="5">
    <location>
        <begin position="5"/>
        <end position="160"/>
    </location>
</feature>
<dbReference type="GO" id="GO:0003677">
    <property type="term" value="F:DNA binding"/>
    <property type="evidence" value="ECO:0007669"/>
    <property type="project" value="UniProtKB-KW"/>
</dbReference>
<dbReference type="GO" id="GO:0004519">
    <property type="term" value="F:endonuclease activity"/>
    <property type="evidence" value="ECO:0007669"/>
    <property type="project" value="UniProtKB-KW"/>
</dbReference>
<keyword evidence="2" id="KW-0680">Restriction system</keyword>
<accession>A0A2N6SSN4</accession>
<protein>
    <submittedName>
        <fullName evidence="6">Type I restriction endonuclease subunit S</fullName>
    </submittedName>
</protein>
<dbReference type="InterPro" id="IPR000055">
    <property type="entry name" value="Restrct_endonuc_typeI_TRD"/>
</dbReference>
<dbReference type="Gene3D" id="1.10.287.1120">
    <property type="entry name" value="Bipartite methylase S protein"/>
    <property type="match status" value="1"/>
</dbReference>
<reference evidence="6 7" key="1">
    <citation type="submission" date="2017-09" db="EMBL/GenBank/DDBJ databases">
        <title>Bacterial strain isolated from the female urinary microbiota.</title>
        <authorList>
            <person name="Thomas-White K."/>
            <person name="Kumar N."/>
            <person name="Forster S."/>
            <person name="Putonti C."/>
            <person name="Lawley T."/>
            <person name="Wolfe A.J."/>
        </authorList>
    </citation>
    <scope>NUCLEOTIDE SEQUENCE [LARGE SCALE GENOMIC DNA]</scope>
    <source>
        <strain evidence="6 7">UMB0115</strain>
    </source>
</reference>
<dbReference type="SUPFAM" id="SSF116734">
    <property type="entry name" value="DNA methylase specificity domain"/>
    <property type="match status" value="2"/>
</dbReference>
<dbReference type="PANTHER" id="PTHR43140">
    <property type="entry name" value="TYPE-1 RESTRICTION ENZYME ECOKI SPECIFICITY PROTEIN"/>
    <property type="match status" value="1"/>
</dbReference>
<proteinExistence type="inferred from homology"/>